<name>A0ABN2SBH3_9MICO</name>
<comment type="caution">
    <text evidence="1">The sequence shown here is derived from an EMBL/GenBank/DDBJ whole genome shotgun (WGS) entry which is preliminary data.</text>
</comment>
<dbReference type="EMBL" id="BAAAPU010000007">
    <property type="protein sequence ID" value="GAA1983686.1"/>
    <property type="molecule type" value="Genomic_DNA"/>
</dbReference>
<reference evidence="1 2" key="1">
    <citation type="journal article" date="2019" name="Int. J. Syst. Evol. Microbiol.">
        <title>The Global Catalogue of Microorganisms (GCM) 10K type strain sequencing project: providing services to taxonomists for standard genome sequencing and annotation.</title>
        <authorList>
            <consortium name="The Broad Institute Genomics Platform"/>
            <consortium name="The Broad Institute Genome Sequencing Center for Infectious Disease"/>
            <person name="Wu L."/>
            <person name="Ma J."/>
        </authorList>
    </citation>
    <scope>NUCLEOTIDE SEQUENCE [LARGE SCALE GENOMIC DNA]</scope>
    <source>
        <strain evidence="1 2">JCM 15628</strain>
    </source>
</reference>
<dbReference type="SUPFAM" id="SSF53335">
    <property type="entry name" value="S-adenosyl-L-methionine-dependent methyltransferases"/>
    <property type="match status" value="1"/>
</dbReference>
<sequence length="345" mass="37717">MPPASPVPGCSSGEVCTLIMATRFGWTDIGIPSSCKTCSVFRLLVLTTTHLPAEVFRREPPCSPVVAEYLEPGRSAYPARVPSRQRPVGTVTRGTTNPNRLRRCDRWIAGPQAWRLRRSVQPPVVVDLGYGASPITAVELHDRLRAVREDVQVVGIEIEPARVAAARPLERDGLSFRLGGFEVPLDGGVRPTVVRAFNVLRQYAEDEVAGAWSLVQERLAPDGLLVDGTCDEIGRRAAWVAVDASGPVSLTVSLRMGGLERPSAVAERLPKALIHRNVPGEPVHAFLTDLDRAWARSAPRSSWGARQRFLSTVAEVRERWPLLDGPSRWRLGELTVDWAAVAPTA</sequence>
<proteinExistence type="predicted"/>
<dbReference type="Proteomes" id="UP001500013">
    <property type="component" value="Unassembled WGS sequence"/>
</dbReference>
<dbReference type="Gene3D" id="3.40.50.150">
    <property type="entry name" value="Vaccinia Virus protein VP39"/>
    <property type="match status" value="1"/>
</dbReference>
<gene>
    <name evidence="1" type="ORF">GCM10009817_26390</name>
</gene>
<organism evidence="1 2">
    <name type="scientific">Terrabacter lapilli</name>
    <dbReference type="NCBI Taxonomy" id="436231"/>
    <lineage>
        <taxon>Bacteria</taxon>
        <taxon>Bacillati</taxon>
        <taxon>Actinomycetota</taxon>
        <taxon>Actinomycetes</taxon>
        <taxon>Micrococcales</taxon>
        <taxon>Intrasporangiaceae</taxon>
        <taxon>Terrabacter</taxon>
    </lineage>
</organism>
<evidence type="ECO:0000313" key="1">
    <source>
        <dbReference type="EMBL" id="GAA1983686.1"/>
    </source>
</evidence>
<evidence type="ECO:0000313" key="2">
    <source>
        <dbReference type="Proteomes" id="UP001500013"/>
    </source>
</evidence>
<accession>A0ABN2SBH3</accession>
<evidence type="ECO:0008006" key="3">
    <source>
        <dbReference type="Google" id="ProtNLM"/>
    </source>
</evidence>
<dbReference type="InterPro" id="IPR029063">
    <property type="entry name" value="SAM-dependent_MTases_sf"/>
</dbReference>
<keyword evidence="2" id="KW-1185">Reference proteome</keyword>
<protein>
    <recommendedName>
        <fullName evidence="3">Methylase</fullName>
    </recommendedName>
</protein>